<sequence length="220" mass="24718">MNRLYGLYQLAEQQTTSTDKGPTSHPLTPPTTPPSAGDHHAGQELSIEFLKSQAQVLKQNTVFLAIKYLKYGATYHSLSMSLRYNGRIPASLRTFAAHGFTISGEREMPDMIQILNMLSQATELAETKLADPEVCPEDFVKVRCKLKAAESRLQEAFALLDSLKKVVEVIDRVRFIAALQTQIDERKPIFETEKNKKRRQNQEQRWLSALPGVCLESGGL</sequence>
<gene>
    <name evidence="1" type="ORF">LTR37_004063</name>
</gene>
<organism evidence="1 2">
    <name type="scientific">Vermiconidia calcicola</name>
    <dbReference type="NCBI Taxonomy" id="1690605"/>
    <lineage>
        <taxon>Eukaryota</taxon>
        <taxon>Fungi</taxon>
        <taxon>Dikarya</taxon>
        <taxon>Ascomycota</taxon>
        <taxon>Pezizomycotina</taxon>
        <taxon>Dothideomycetes</taxon>
        <taxon>Dothideomycetidae</taxon>
        <taxon>Mycosphaerellales</taxon>
        <taxon>Extremaceae</taxon>
        <taxon>Vermiconidia</taxon>
    </lineage>
</organism>
<evidence type="ECO:0000313" key="1">
    <source>
        <dbReference type="EMBL" id="KAK3719940.1"/>
    </source>
</evidence>
<protein>
    <submittedName>
        <fullName evidence="1">Uncharacterized protein</fullName>
    </submittedName>
</protein>
<proteinExistence type="predicted"/>
<evidence type="ECO:0000313" key="2">
    <source>
        <dbReference type="Proteomes" id="UP001281147"/>
    </source>
</evidence>
<keyword evidence="2" id="KW-1185">Reference proteome</keyword>
<comment type="caution">
    <text evidence="1">The sequence shown here is derived from an EMBL/GenBank/DDBJ whole genome shotgun (WGS) entry which is preliminary data.</text>
</comment>
<dbReference type="Proteomes" id="UP001281147">
    <property type="component" value="Unassembled WGS sequence"/>
</dbReference>
<name>A0ACC3NNE0_9PEZI</name>
<accession>A0ACC3NNE0</accession>
<reference evidence="1" key="1">
    <citation type="submission" date="2023-07" db="EMBL/GenBank/DDBJ databases">
        <title>Black Yeasts Isolated from many extreme environments.</title>
        <authorList>
            <person name="Coleine C."/>
            <person name="Stajich J.E."/>
            <person name="Selbmann L."/>
        </authorList>
    </citation>
    <scope>NUCLEOTIDE SEQUENCE</scope>
    <source>
        <strain evidence="1">CCFEE 5714</strain>
    </source>
</reference>
<dbReference type="EMBL" id="JAUTXU010000024">
    <property type="protein sequence ID" value="KAK3719940.1"/>
    <property type="molecule type" value="Genomic_DNA"/>
</dbReference>